<name>A0A9W7CV57_9STRA</name>
<dbReference type="InterPro" id="IPR017853">
    <property type="entry name" value="GH"/>
</dbReference>
<dbReference type="Gene3D" id="3.20.20.80">
    <property type="entry name" value="Glycosidases"/>
    <property type="match status" value="1"/>
</dbReference>
<dbReference type="InterPro" id="IPR013783">
    <property type="entry name" value="Ig-like_fold"/>
</dbReference>
<accession>A0A9W7CV57</accession>
<dbReference type="OrthoDB" id="550577at2759"/>
<evidence type="ECO:0000313" key="2">
    <source>
        <dbReference type="Proteomes" id="UP001165083"/>
    </source>
</evidence>
<organism evidence="1 2">
    <name type="scientific">Phytophthora lilii</name>
    <dbReference type="NCBI Taxonomy" id="2077276"/>
    <lineage>
        <taxon>Eukaryota</taxon>
        <taxon>Sar</taxon>
        <taxon>Stramenopiles</taxon>
        <taxon>Oomycota</taxon>
        <taxon>Peronosporomycetes</taxon>
        <taxon>Peronosporales</taxon>
        <taxon>Peronosporaceae</taxon>
        <taxon>Phytophthora</taxon>
    </lineage>
</organism>
<sequence length="435" mass="47963">MAWNAINDQANPCSCDGQVLTELDDSKGRLFVLNHNVCPLAIFKVLSESKIDCEIEFLFNNGNGVWENNDENNYKINAAGAWQLTSTVSSSTLAPTPSENCYNYNGLDLCSSSTQTELPATDDQRRWQTPPRNASGWSSEYQDYRSLTGYAHVVYGSARTSATVTVRTSLMDDLIIVATCTDGSDTWKLELDPVNFVWQNNAVTQPSGMKGGQKGAIVDLFGWSYDDIAQECADFLGKAGYMGVKINPPQESVLTDAWPQSGQRNPCLTDLNTKKAYVRKREADLLACNADSGYNFDKGLDSLYADEHISSAAIAKLKIWSSDYPNNFPVCGSWILLASRFVVQNDDHDQQSADSSRDMGDDGSVLIKDKDVGKHRAFEVKTSFYNLQPTCCIGFHSSVPGETYGSLRRLVQKLVTEVPYCVANTITNSSHDKPC</sequence>
<proteinExistence type="predicted"/>
<gene>
    <name evidence="1" type="ORF">Plil01_001669400</name>
</gene>
<dbReference type="AlphaFoldDB" id="A0A9W7CV57"/>
<comment type="caution">
    <text evidence="1">The sequence shown here is derived from an EMBL/GenBank/DDBJ whole genome shotgun (WGS) entry which is preliminary data.</text>
</comment>
<dbReference type="Gene3D" id="2.60.40.10">
    <property type="entry name" value="Immunoglobulins"/>
    <property type="match status" value="1"/>
</dbReference>
<reference evidence="1" key="1">
    <citation type="submission" date="2023-04" db="EMBL/GenBank/DDBJ databases">
        <title>Phytophthora lilii NBRC 32176.</title>
        <authorList>
            <person name="Ichikawa N."/>
            <person name="Sato H."/>
            <person name="Tonouchi N."/>
        </authorList>
    </citation>
    <scope>NUCLEOTIDE SEQUENCE</scope>
    <source>
        <strain evidence="1">NBRC 32176</strain>
    </source>
</reference>
<dbReference type="SUPFAM" id="SSF51445">
    <property type="entry name" value="(Trans)glycosidases"/>
    <property type="match status" value="1"/>
</dbReference>
<keyword evidence="2" id="KW-1185">Reference proteome</keyword>
<evidence type="ECO:0000313" key="1">
    <source>
        <dbReference type="EMBL" id="GMF41663.1"/>
    </source>
</evidence>
<protein>
    <submittedName>
        <fullName evidence="1">Unnamed protein product</fullName>
    </submittedName>
</protein>
<dbReference type="Proteomes" id="UP001165083">
    <property type="component" value="Unassembled WGS sequence"/>
</dbReference>
<dbReference type="EMBL" id="BSXW01002280">
    <property type="protein sequence ID" value="GMF41663.1"/>
    <property type="molecule type" value="Genomic_DNA"/>
</dbReference>